<dbReference type="Pfam" id="PF13186">
    <property type="entry name" value="SPASM"/>
    <property type="match status" value="1"/>
</dbReference>
<gene>
    <name evidence="8" type="ORF">ACFSX3_02470</name>
</gene>
<dbReference type="SFLD" id="SFLDG01067">
    <property type="entry name" value="SPASM/twitch_domain_containing"/>
    <property type="match status" value="1"/>
</dbReference>
<feature type="domain" description="Radical SAM core" evidence="7">
    <location>
        <begin position="40"/>
        <end position="266"/>
    </location>
</feature>
<organism evidence="8 9">
    <name type="scientific">Paenibacillus rhizoplanae</name>
    <dbReference type="NCBI Taxonomy" id="1917181"/>
    <lineage>
        <taxon>Bacteria</taxon>
        <taxon>Bacillati</taxon>
        <taxon>Bacillota</taxon>
        <taxon>Bacilli</taxon>
        <taxon>Bacillales</taxon>
        <taxon>Paenibacillaceae</taxon>
        <taxon>Paenibacillus</taxon>
    </lineage>
</organism>
<dbReference type="PROSITE" id="PS51918">
    <property type="entry name" value="RADICAL_SAM"/>
    <property type="match status" value="1"/>
</dbReference>
<dbReference type="InterPro" id="IPR058240">
    <property type="entry name" value="rSAM_sf"/>
</dbReference>
<comment type="caution">
    <text evidence="8">The sequence shown here is derived from an EMBL/GenBank/DDBJ whole genome shotgun (WGS) entry which is preliminary data.</text>
</comment>
<keyword evidence="4" id="KW-0479">Metal-binding</keyword>
<dbReference type="EMBL" id="JBHUKY010000008">
    <property type="protein sequence ID" value="MFD2408713.1"/>
    <property type="molecule type" value="Genomic_DNA"/>
</dbReference>
<evidence type="ECO:0000256" key="1">
    <source>
        <dbReference type="ARBA" id="ARBA00001966"/>
    </source>
</evidence>
<dbReference type="InterPro" id="IPR050377">
    <property type="entry name" value="Radical_SAM_PqqE_MftC-like"/>
</dbReference>
<protein>
    <submittedName>
        <fullName evidence="8">Radical SAM protein</fullName>
    </submittedName>
</protein>
<dbReference type="SFLD" id="SFLDG01387">
    <property type="entry name" value="BtrN-like_SPASM_domain_contain"/>
    <property type="match status" value="1"/>
</dbReference>
<evidence type="ECO:0000313" key="9">
    <source>
        <dbReference type="Proteomes" id="UP001597448"/>
    </source>
</evidence>
<evidence type="ECO:0000256" key="5">
    <source>
        <dbReference type="ARBA" id="ARBA00023004"/>
    </source>
</evidence>
<dbReference type="PANTHER" id="PTHR11228:SF7">
    <property type="entry name" value="PQQA PEPTIDE CYCLASE"/>
    <property type="match status" value="1"/>
</dbReference>
<dbReference type="InterPro" id="IPR034391">
    <property type="entry name" value="AdoMet-like_SPASM_containing"/>
</dbReference>
<dbReference type="InterPro" id="IPR013785">
    <property type="entry name" value="Aldolase_TIM"/>
</dbReference>
<evidence type="ECO:0000313" key="8">
    <source>
        <dbReference type="EMBL" id="MFD2408713.1"/>
    </source>
</evidence>
<dbReference type="InterPro" id="IPR023885">
    <property type="entry name" value="4Fe4S-binding_SPASM_dom"/>
</dbReference>
<evidence type="ECO:0000256" key="4">
    <source>
        <dbReference type="ARBA" id="ARBA00022723"/>
    </source>
</evidence>
<accession>A0ABW5F103</accession>
<keyword evidence="9" id="KW-1185">Reference proteome</keyword>
<name>A0ABW5F103_9BACL</name>
<keyword evidence="5" id="KW-0408">Iron</keyword>
<dbReference type="InterPro" id="IPR007197">
    <property type="entry name" value="rSAM"/>
</dbReference>
<evidence type="ECO:0000256" key="2">
    <source>
        <dbReference type="ARBA" id="ARBA00022485"/>
    </source>
</evidence>
<dbReference type="Pfam" id="PF04055">
    <property type="entry name" value="Radical_SAM"/>
    <property type="match status" value="1"/>
</dbReference>
<dbReference type="SFLD" id="SFLDG01386">
    <property type="entry name" value="main_SPASM_domain-containing"/>
    <property type="match status" value="1"/>
</dbReference>
<comment type="cofactor">
    <cofactor evidence="1">
        <name>[4Fe-4S] cluster</name>
        <dbReference type="ChEBI" id="CHEBI:49883"/>
    </cofactor>
</comment>
<sequence>MRQPQTSVVLDRDSFERLKKTIKHMSVTHKQVHLNPAYSTNLPVEVGLKLTNGCNLRCKHCFEWNAEGYHRDLGRAEQREELDFAVIEKVFRQTKETNANMFLWGGEPLYYSRFNELADLLEQDPRWTVLCTNGIQIIEKLDSILKMSKSLVCLISLEGFEAENDAIRGKGTFKKVMAGIDKLLELEKEGIYQGKISIHLTISDVMIDKLYDFVEFFENKGIDSVYITFPWYLPDEVSNNMDRYFNEHFKWLADDLEEGHRNSWHSFKYKISPDRIDSLLAQMEKINQRTWNLRTRYQPALELHEVRDFVLGSEKPAQNKTQCLSIRTRLDVLADGEVSACKLFPEFSLGNLGDQDLKDIWDGDNFERVRETLKCGLMPVCSKCILLYLHGK</sequence>
<proteinExistence type="predicted"/>
<evidence type="ECO:0000256" key="3">
    <source>
        <dbReference type="ARBA" id="ARBA00022691"/>
    </source>
</evidence>
<keyword evidence="2" id="KW-0004">4Fe-4S</keyword>
<dbReference type="RefSeq" id="WP_209991103.1">
    <property type="nucleotide sequence ID" value="NZ_JBHUKY010000008.1"/>
</dbReference>
<reference evidence="9" key="1">
    <citation type="journal article" date="2019" name="Int. J. Syst. Evol. Microbiol.">
        <title>The Global Catalogue of Microorganisms (GCM) 10K type strain sequencing project: providing services to taxonomists for standard genome sequencing and annotation.</title>
        <authorList>
            <consortium name="The Broad Institute Genomics Platform"/>
            <consortium name="The Broad Institute Genome Sequencing Center for Infectious Disease"/>
            <person name="Wu L."/>
            <person name="Ma J."/>
        </authorList>
    </citation>
    <scope>NUCLEOTIDE SEQUENCE [LARGE SCALE GENOMIC DNA]</scope>
    <source>
        <strain evidence="9">CCM 8725</strain>
    </source>
</reference>
<dbReference type="Gene3D" id="3.20.20.70">
    <property type="entry name" value="Aldolase class I"/>
    <property type="match status" value="1"/>
</dbReference>
<dbReference type="PANTHER" id="PTHR11228">
    <property type="entry name" value="RADICAL SAM DOMAIN PROTEIN"/>
    <property type="match status" value="1"/>
</dbReference>
<dbReference type="SFLD" id="SFLDS00029">
    <property type="entry name" value="Radical_SAM"/>
    <property type="match status" value="1"/>
</dbReference>
<dbReference type="CDD" id="cd01335">
    <property type="entry name" value="Radical_SAM"/>
    <property type="match status" value="1"/>
</dbReference>
<dbReference type="CDD" id="cd21109">
    <property type="entry name" value="SPASM"/>
    <property type="match status" value="1"/>
</dbReference>
<keyword evidence="6" id="KW-0411">Iron-sulfur</keyword>
<evidence type="ECO:0000259" key="7">
    <source>
        <dbReference type="PROSITE" id="PS51918"/>
    </source>
</evidence>
<dbReference type="Proteomes" id="UP001597448">
    <property type="component" value="Unassembled WGS sequence"/>
</dbReference>
<keyword evidence="3" id="KW-0949">S-adenosyl-L-methionine</keyword>
<evidence type="ECO:0000256" key="6">
    <source>
        <dbReference type="ARBA" id="ARBA00023014"/>
    </source>
</evidence>
<dbReference type="SUPFAM" id="SSF102114">
    <property type="entry name" value="Radical SAM enzymes"/>
    <property type="match status" value="1"/>
</dbReference>